<dbReference type="EMBL" id="CP114413">
    <property type="protein sequence ID" value="WAZ20224.1"/>
    <property type="molecule type" value="Genomic_DNA"/>
</dbReference>
<evidence type="ECO:0000313" key="2">
    <source>
        <dbReference type="Proteomes" id="UP001164439"/>
    </source>
</evidence>
<name>A0ABY7KBA6_9ACTN</name>
<gene>
    <name evidence="1" type="ORF">STRCI_001325</name>
</gene>
<protein>
    <submittedName>
        <fullName evidence="1">Helix-turn-helix domain-containing protein</fullName>
    </submittedName>
</protein>
<accession>A0ABY7KBA6</accession>
<dbReference type="Proteomes" id="UP001164439">
    <property type="component" value="Chromosome"/>
</dbReference>
<organism evidence="1 2">
    <name type="scientific">Streptomyces cinnabarinus</name>
    <dbReference type="NCBI Taxonomy" id="67287"/>
    <lineage>
        <taxon>Bacteria</taxon>
        <taxon>Bacillati</taxon>
        <taxon>Actinomycetota</taxon>
        <taxon>Actinomycetes</taxon>
        <taxon>Kitasatosporales</taxon>
        <taxon>Streptomycetaceae</taxon>
        <taxon>Streptomyces</taxon>
    </lineage>
</organism>
<sequence>MKVRADIAELLRAGNLTHAEIARRLGVDRGTVRKVQKALGLPGPRRGQARAHASLEEAFWAHIEPSEDGHARWTGYRDDRSGLALVFHGKARVPGPRLAFRLRYGRDPVGRVTHACGRPDCHAGSHLADDVTRAANRRADRAFERIFGDPP</sequence>
<dbReference type="Pfam" id="PF13384">
    <property type="entry name" value="HTH_23"/>
    <property type="match status" value="1"/>
</dbReference>
<keyword evidence="2" id="KW-1185">Reference proteome</keyword>
<reference evidence="1" key="1">
    <citation type="submission" date="2022-12" db="EMBL/GenBank/DDBJ databases">
        <authorList>
            <person name="Ruckert C."/>
            <person name="Busche T."/>
            <person name="Kalinowski J."/>
            <person name="Wittmann C."/>
        </authorList>
    </citation>
    <scope>NUCLEOTIDE SEQUENCE</scope>
    <source>
        <strain evidence="1">DSM 40467</strain>
    </source>
</reference>
<evidence type="ECO:0000313" key="1">
    <source>
        <dbReference type="EMBL" id="WAZ20224.1"/>
    </source>
</evidence>
<dbReference type="RefSeq" id="WP_269657912.1">
    <property type="nucleotide sequence ID" value="NZ_CP114413.1"/>
</dbReference>
<proteinExistence type="predicted"/>